<keyword evidence="2" id="KW-1185">Reference proteome</keyword>
<comment type="caution">
    <text evidence="1">The sequence shown here is derived from an EMBL/GenBank/DDBJ whole genome shotgun (WGS) entry which is preliminary data.</text>
</comment>
<reference evidence="1 2" key="1">
    <citation type="journal article" date="2021" name="Nat. Plants">
        <title>The Taxus genome provides insights into paclitaxel biosynthesis.</title>
        <authorList>
            <person name="Xiong X."/>
            <person name="Gou J."/>
            <person name="Liao Q."/>
            <person name="Li Y."/>
            <person name="Zhou Q."/>
            <person name="Bi G."/>
            <person name="Li C."/>
            <person name="Du R."/>
            <person name="Wang X."/>
            <person name="Sun T."/>
            <person name="Guo L."/>
            <person name="Liang H."/>
            <person name="Lu P."/>
            <person name="Wu Y."/>
            <person name="Zhang Z."/>
            <person name="Ro D.K."/>
            <person name="Shang Y."/>
            <person name="Huang S."/>
            <person name="Yan J."/>
        </authorList>
    </citation>
    <scope>NUCLEOTIDE SEQUENCE [LARGE SCALE GENOMIC DNA]</scope>
    <source>
        <strain evidence="1">Ta-2019</strain>
    </source>
</reference>
<gene>
    <name evidence="1" type="ORF">KI387_041213</name>
</gene>
<feature type="non-terminal residue" evidence="1">
    <location>
        <position position="71"/>
    </location>
</feature>
<proteinExistence type="predicted"/>
<sequence>RVKAEHQHLTGLLYPHAILEWKWDTISMDFIIGLPTSRYHHDAIMVTVDKLMKVAQFSSVKTTYIASVVAK</sequence>
<dbReference type="Proteomes" id="UP000824469">
    <property type="component" value="Unassembled WGS sequence"/>
</dbReference>
<evidence type="ECO:0000313" key="2">
    <source>
        <dbReference type="Proteomes" id="UP000824469"/>
    </source>
</evidence>
<evidence type="ECO:0000313" key="1">
    <source>
        <dbReference type="EMBL" id="KAH9293583.1"/>
    </source>
</evidence>
<organism evidence="1 2">
    <name type="scientific">Taxus chinensis</name>
    <name type="common">Chinese yew</name>
    <name type="synonym">Taxus wallichiana var. chinensis</name>
    <dbReference type="NCBI Taxonomy" id="29808"/>
    <lineage>
        <taxon>Eukaryota</taxon>
        <taxon>Viridiplantae</taxon>
        <taxon>Streptophyta</taxon>
        <taxon>Embryophyta</taxon>
        <taxon>Tracheophyta</taxon>
        <taxon>Spermatophyta</taxon>
        <taxon>Pinopsida</taxon>
        <taxon>Pinidae</taxon>
        <taxon>Conifers II</taxon>
        <taxon>Cupressales</taxon>
        <taxon>Taxaceae</taxon>
        <taxon>Taxus</taxon>
    </lineage>
</organism>
<name>A0AA38CCB5_TAXCH</name>
<accession>A0AA38CCB5</accession>
<dbReference type="EMBL" id="JAHRHJ020000972">
    <property type="protein sequence ID" value="KAH9293583.1"/>
    <property type="molecule type" value="Genomic_DNA"/>
</dbReference>
<dbReference type="PANTHER" id="PTHR45835:SF99">
    <property type="entry name" value="CHROMO DOMAIN-CONTAINING PROTEIN-RELATED"/>
    <property type="match status" value="1"/>
</dbReference>
<dbReference type="AlphaFoldDB" id="A0AA38CCB5"/>
<protein>
    <submittedName>
        <fullName evidence="1">Uncharacterized protein</fullName>
    </submittedName>
</protein>
<dbReference type="PANTHER" id="PTHR45835">
    <property type="entry name" value="YALI0A06105P"/>
    <property type="match status" value="1"/>
</dbReference>
<feature type="non-terminal residue" evidence="1">
    <location>
        <position position="1"/>
    </location>
</feature>